<keyword evidence="3" id="KW-1185">Reference proteome</keyword>
<evidence type="ECO:0000313" key="2">
    <source>
        <dbReference type="EMBL" id="MBB6440125.1"/>
    </source>
</evidence>
<accession>A0A7X0HLY4</accession>
<reference evidence="2 3" key="1">
    <citation type="submission" date="2020-08" db="EMBL/GenBank/DDBJ databases">
        <title>Genomic Encyclopedia of Type Strains, Phase IV (KMG-IV): sequencing the most valuable type-strain genomes for metagenomic binning, comparative biology and taxonomic classification.</title>
        <authorList>
            <person name="Goeker M."/>
        </authorList>
    </citation>
    <scope>NUCLEOTIDE SEQUENCE [LARGE SCALE GENOMIC DNA]</scope>
    <source>
        <strain evidence="2 3">DSM 40141</strain>
    </source>
</reference>
<feature type="compositionally biased region" description="Low complexity" evidence="1">
    <location>
        <begin position="8"/>
        <end position="17"/>
    </location>
</feature>
<feature type="region of interest" description="Disordered" evidence="1">
    <location>
        <begin position="1"/>
        <end position="27"/>
    </location>
</feature>
<dbReference type="RefSeq" id="WP_185036587.1">
    <property type="nucleotide sequence ID" value="NZ_BNBN01000009.1"/>
</dbReference>
<sequence length="162" mass="17442">MPTPPSASAPTPFTPASGDGPLPAEPPELRAATVRTAFEGLLQIRRLTQNSEIVPAPWELRQFLNAISLALEAAPHAPSATDIDGHRTATGYRVRPADVPHTAAVEWLGPPGSGAADEEREQLTRCAATLTALGWDALLYRGPRRRWFVEVRPPHGTPPPRP</sequence>
<evidence type="ECO:0000256" key="1">
    <source>
        <dbReference type="SAM" id="MobiDB-lite"/>
    </source>
</evidence>
<gene>
    <name evidence="2" type="ORF">HNQ79_006638</name>
</gene>
<proteinExistence type="predicted"/>
<evidence type="ECO:0000313" key="3">
    <source>
        <dbReference type="Proteomes" id="UP000540423"/>
    </source>
</evidence>
<dbReference type="AlphaFoldDB" id="A0A7X0HLY4"/>
<protein>
    <submittedName>
        <fullName evidence="2">Uncharacterized protein</fullName>
    </submittedName>
</protein>
<comment type="caution">
    <text evidence="2">The sequence shown here is derived from an EMBL/GenBank/DDBJ whole genome shotgun (WGS) entry which is preliminary data.</text>
</comment>
<dbReference type="Proteomes" id="UP000540423">
    <property type="component" value="Unassembled WGS sequence"/>
</dbReference>
<dbReference type="EMBL" id="JACHEM010000039">
    <property type="protein sequence ID" value="MBB6440125.1"/>
    <property type="molecule type" value="Genomic_DNA"/>
</dbReference>
<name>A0A7X0HLY4_9ACTN</name>
<organism evidence="2 3">
    <name type="scientific">Streptomyces candidus</name>
    <dbReference type="NCBI Taxonomy" id="67283"/>
    <lineage>
        <taxon>Bacteria</taxon>
        <taxon>Bacillati</taxon>
        <taxon>Actinomycetota</taxon>
        <taxon>Actinomycetes</taxon>
        <taxon>Kitasatosporales</taxon>
        <taxon>Streptomycetaceae</taxon>
        <taxon>Streptomyces</taxon>
    </lineage>
</organism>